<dbReference type="AlphaFoldDB" id="A0A0A0HTQ6"/>
<keyword evidence="2" id="KW-1185">Reference proteome</keyword>
<dbReference type="RefSeq" id="XP_010760542.1">
    <property type="nucleotide sequence ID" value="XM_010762240.1"/>
</dbReference>
<dbReference type="KEGG" id="pbn:PADG_11823"/>
<evidence type="ECO:0000313" key="2">
    <source>
        <dbReference type="Proteomes" id="UP000001628"/>
    </source>
</evidence>
<dbReference type="EMBL" id="KN275961">
    <property type="protein sequence ID" value="KGM92032.1"/>
    <property type="molecule type" value="Genomic_DNA"/>
</dbReference>
<organism evidence="1 2">
    <name type="scientific">Paracoccidioides brasiliensis (strain Pb18)</name>
    <dbReference type="NCBI Taxonomy" id="502780"/>
    <lineage>
        <taxon>Eukaryota</taxon>
        <taxon>Fungi</taxon>
        <taxon>Dikarya</taxon>
        <taxon>Ascomycota</taxon>
        <taxon>Pezizomycotina</taxon>
        <taxon>Eurotiomycetes</taxon>
        <taxon>Eurotiomycetidae</taxon>
        <taxon>Onygenales</taxon>
        <taxon>Ajellomycetaceae</taxon>
        <taxon>Paracoccidioides</taxon>
    </lineage>
</organism>
<protein>
    <submittedName>
        <fullName evidence="1">Uncharacterized protein</fullName>
    </submittedName>
</protein>
<evidence type="ECO:0000313" key="1">
    <source>
        <dbReference type="EMBL" id="KGM92032.1"/>
    </source>
</evidence>
<dbReference type="GeneID" id="22587720"/>
<gene>
    <name evidence="1" type="ORF">PADG_11823</name>
</gene>
<sequence length="121" mass="13111">MIGGAWCCGKVEFFLDLGFPSPNRSSPAAGVMVIWLFDELMNCELGTSGDGYALRAWPKSLAPSLQANTCLALPHLNPLPIGFRTCVWRLVLFYRNKSSPGHSGGRGRGHGPYLNITVTVC</sequence>
<reference evidence="1 2" key="1">
    <citation type="journal article" date="2011" name="PLoS Genet.">
        <title>Comparative genomic analysis of human fungal pathogens causing paracoccidioidomycosis.</title>
        <authorList>
            <person name="Desjardins C.A."/>
            <person name="Champion M.D."/>
            <person name="Holder J.W."/>
            <person name="Muszewska A."/>
            <person name="Goldberg J."/>
            <person name="Bailao A.M."/>
            <person name="Brigido M.M."/>
            <person name="Ferreira M.E."/>
            <person name="Garcia A.M."/>
            <person name="Grynberg M."/>
            <person name="Gujja S."/>
            <person name="Heiman D.I."/>
            <person name="Henn M.R."/>
            <person name="Kodira C.D."/>
            <person name="Leon-Narvaez H."/>
            <person name="Longo L.V."/>
            <person name="Ma L.J."/>
            <person name="Malavazi I."/>
            <person name="Matsuo A.L."/>
            <person name="Morais F.V."/>
            <person name="Pereira M."/>
            <person name="Rodriguez-Brito S."/>
            <person name="Sakthikumar S."/>
            <person name="Salem-Izacc S.M."/>
            <person name="Sykes S.M."/>
            <person name="Teixeira M.M."/>
            <person name="Vallejo M.C."/>
            <person name="Walter M.E."/>
            <person name="Yandava C."/>
            <person name="Young S."/>
            <person name="Zeng Q."/>
            <person name="Zucker J."/>
            <person name="Felipe M.S."/>
            <person name="Goldman G.H."/>
            <person name="Haas B.J."/>
            <person name="McEwen J.G."/>
            <person name="Nino-Vega G."/>
            <person name="Puccia R."/>
            <person name="San-Blas G."/>
            <person name="Soares C.M."/>
            <person name="Birren B.W."/>
            <person name="Cuomo C.A."/>
        </authorList>
    </citation>
    <scope>NUCLEOTIDE SEQUENCE [LARGE SCALE GENOMIC DNA]</scope>
    <source>
        <strain evidence="1 2">Pb18</strain>
    </source>
</reference>
<name>A0A0A0HTQ6_PARBD</name>
<dbReference type="Proteomes" id="UP000001628">
    <property type="component" value="Unassembled WGS sequence"/>
</dbReference>
<dbReference type="HOGENOM" id="CLU_2038766_0_0_1"/>
<accession>A0A0A0HTQ6</accession>
<proteinExistence type="predicted"/>
<dbReference type="InParanoid" id="A0A0A0HTQ6"/>
<dbReference type="VEuPathDB" id="FungiDB:PADG_11823"/>